<dbReference type="AlphaFoldDB" id="A0ABD3R2G1"/>
<evidence type="ECO:0000256" key="1">
    <source>
        <dbReference type="SAM" id="Coils"/>
    </source>
</evidence>
<feature type="chain" id="PRO_5044856485" evidence="2">
    <location>
        <begin position="19"/>
        <end position="122"/>
    </location>
</feature>
<name>A0ABD3R2G1_9STRA</name>
<sequence length="122" mass="14003">MKSTFLVALAISAASASAFVVPPNAQKRNEIIGTTSVLPMGLFDFFNEDARKEREERKQREIEEQERLQQEILARRSNPKLMEEYEAKVRVRRALRMNGNDEAAEKVEMYNGSDVEKLIGRD</sequence>
<evidence type="ECO:0000313" key="4">
    <source>
        <dbReference type="Proteomes" id="UP001530377"/>
    </source>
</evidence>
<proteinExistence type="predicted"/>
<comment type="caution">
    <text evidence="3">The sequence shown here is derived from an EMBL/GenBank/DDBJ whole genome shotgun (WGS) entry which is preliminary data.</text>
</comment>
<gene>
    <name evidence="3" type="ORF">ACHAXA_006599</name>
</gene>
<dbReference type="EMBL" id="JALLPB020000712">
    <property type="protein sequence ID" value="KAL3806883.1"/>
    <property type="molecule type" value="Genomic_DNA"/>
</dbReference>
<keyword evidence="1" id="KW-0175">Coiled coil</keyword>
<organism evidence="3 4">
    <name type="scientific">Cyclostephanos tholiformis</name>
    <dbReference type="NCBI Taxonomy" id="382380"/>
    <lineage>
        <taxon>Eukaryota</taxon>
        <taxon>Sar</taxon>
        <taxon>Stramenopiles</taxon>
        <taxon>Ochrophyta</taxon>
        <taxon>Bacillariophyta</taxon>
        <taxon>Coscinodiscophyceae</taxon>
        <taxon>Thalassiosirophycidae</taxon>
        <taxon>Stephanodiscales</taxon>
        <taxon>Stephanodiscaceae</taxon>
        <taxon>Cyclostephanos</taxon>
    </lineage>
</organism>
<dbReference type="Proteomes" id="UP001530377">
    <property type="component" value="Unassembled WGS sequence"/>
</dbReference>
<keyword evidence="2" id="KW-0732">Signal</keyword>
<protein>
    <submittedName>
        <fullName evidence="3">Uncharacterized protein</fullName>
    </submittedName>
</protein>
<reference evidence="3 4" key="1">
    <citation type="submission" date="2024-10" db="EMBL/GenBank/DDBJ databases">
        <title>Updated reference genomes for cyclostephanoid diatoms.</title>
        <authorList>
            <person name="Roberts W.R."/>
            <person name="Alverson A.J."/>
        </authorList>
    </citation>
    <scope>NUCLEOTIDE SEQUENCE [LARGE SCALE GENOMIC DNA]</scope>
    <source>
        <strain evidence="3 4">AJA228-03</strain>
    </source>
</reference>
<feature type="signal peptide" evidence="2">
    <location>
        <begin position="1"/>
        <end position="18"/>
    </location>
</feature>
<keyword evidence="4" id="KW-1185">Reference proteome</keyword>
<accession>A0ABD3R2G1</accession>
<evidence type="ECO:0000256" key="2">
    <source>
        <dbReference type="SAM" id="SignalP"/>
    </source>
</evidence>
<feature type="coiled-coil region" evidence="1">
    <location>
        <begin position="47"/>
        <end position="75"/>
    </location>
</feature>
<evidence type="ECO:0000313" key="3">
    <source>
        <dbReference type="EMBL" id="KAL3806883.1"/>
    </source>
</evidence>